<dbReference type="PANTHER" id="PTHR34835:SF34">
    <property type="entry name" value="OS08G0555500 PROTEIN"/>
    <property type="match status" value="1"/>
</dbReference>
<evidence type="ECO:0000256" key="3">
    <source>
        <dbReference type="ARBA" id="ARBA00022801"/>
    </source>
</evidence>
<dbReference type="AlphaFoldDB" id="A0A803N9J7"/>
<accession>A0A803N9J7</accession>
<evidence type="ECO:0000256" key="4">
    <source>
        <dbReference type="SAM" id="MobiDB-lite"/>
    </source>
</evidence>
<feature type="domain" description="Ubiquitin-like protease family profile" evidence="5">
    <location>
        <begin position="444"/>
        <end position="551"/>
    </location>
</feature>
<protein>
    <recommendedName>
        <fullName evidence="5">Ubiquitin-like protease family profile domain-containing protein</fullName>
    </recommendedName>
</protein>
<dbReference type="Proteomes" id="UP000596660">
    <property type="component" value="Unplaced"/>
</dbReference>
<feature type="compositionally biased region" description="Basic and acidic residues" evidence="4">
    <location>
        <begin position="296"/>
        <end position="308"/>
    </location>
</feature>
<dbReference type="EnsemblPlants" id="AUR62042631-RA">
    <property type="protein sequence ID" value="AUR62042631-RA:cds"/>
    <property type="gene ID" value="AUR62042631"/>
</dbReference>
<keyword evidence="3" id="KW-0378">Hydrolase</keyword>
<evidence type="ECO:0000313" key="7">
    <source>
        <dbReference type="Proteomes" id="UP000596660"/>
    </source>
</evidence>
<organism evidence="6 7">
    <name type="scientific">Chenopodium quinoa</name>
    <name type="common">Quinoa</name>
    <dbReference type="NCBI Taxonomy" id="63459"/>
    <lineage>
        <taxon>Eukaryota</taxon>
        <taxon>Viridiplantae</taxon>
        <taxon>Streptophyta</taxon>
        <taxon>Embryophyta</taxon>
        <taxon>Tracheophyta</taxon>
        <taxon>Spermatophyta</taxon>
        <taxon>Magnoliopsida</taxon>
        <taxon>eudicotyledons</taxon>
        <taxon>Gunneridae</taxon>
        <taxon>Pentapetalae</taxon>
        <taxon>Caryophyllales</taxon>
        <taxon>Chenopodiaceae</taxon>
        <taxon>Chenopodioideae</taxon>
        <taxon>Atripliceae</taxon>
        <taxon>Chenopodium</taxon>
    </lineage>
</organism>
<dbReference type="InterPro" id="IPR003653">
    <property type="entry name" value="Peptidase_C48_C"/>
</dbReference>
<dbReference type="InterPro" id="IPR038765">
    <property type="entry name" value="Papain-like_cys_pep_sf"/>
</dbReference>
<evidence type="ECO:0000259" key="5">
    <source>
        <dbReference type="Pfam" id="PF02902"/>
    </source>
</evidence>
<feature type="region of interest" description="Disordered" evidence="4">
    <location>
        <begin position="296"/>
        <end position="315"/>
    </location>
</feature>
<dbReference type="SUPFAM" id="SSF54001">
    <property type="entry name" value="Cysteine proteinases"/>
    <property type="match status" value="1"/>
</dbReference>
<dbReference type="Pfam" id="PF02902">
    <property type="entry name" value="Peptidase_C48"/>
    <property type="match status" value="1"/>
</dbReference>
<keyword evidence="2" id="KW-0645">Protease</keyword>
<name>A0A803N9J7_CHEQI</name>
<comment type="similarity">
    <text evidence="1">Belongs to the peptidase C48 family.</text>
</comment>
<reference evidence="6" key="2">
    <citation type="submission" date="2021-03" db="UniProtKB">
        <authorList>
            <consortium name="EnsemblPlants"/>
        </authorList>
    </citation>
    <scope>IDENTIFICATION</scope>
</reference>
<sequence>MGFGALLELDMKNIPRQFCYWLMARVREDATMVFGEGEILPMGPKQVRCVLGISMGSKPVPMDIGEDEDKIMLQPVSLLTENDEEEFMVAFMIVLLGKLLCTTTNSSNSASSLIPCVTVASHASEYDWCTFTIDWLCDTARRFQSKFMRDGYRSGCGGSLLFVMIFYLDHLHRKPVKWGVFPRVTVWNFAEIRAALVEDKVTGDEYGKLLAYDIAYGEEHPLVTRDVDFLSRDGSLLTNSEQMNALLSKQLTPKLETLVENVIVKTFSCYVSKMTSMCMGHNLGDFGRNMTIGSIGEKDNGGGEDRKASANSLARDNPTGVVGKLDGFIEKRLVGFVKAWKDLKNENAPGPSVIECDGIDATQRDCYRVVSPRARVGDQYVRMASVLYTKTWSAQHCMKRIMLDPSYAHFVMLGKDEYKSLGKKYCKRVLSHPVFVPVLLPEKNAEHWFCLALELKSHRIWMIDSMYEDPFSRHEAIVEMLLNALEELLHTSNPLWIVGTLENWVRSVYPVRQSDTCSCGPLMLATVKHCAQSFEAELHLDTIGKVRKDLFLEDVNSDFNQIRGNLENILPKESRGHRRAGSQSTS</sequence>
<evidence type="ECO:0000256" key="2">
    <source>
        <dbReference type="ARBA" id="ARBA00022670"/>
    </source>
</evidence>
<dbReference type="GO" id="GO:0006508">
    <property type="term" value="P:proteolysis"/>
    <property type="evidence" value="ECO:0007669"/>
    <property type="project" value="UniProtKB-KW"/>
</dbReference>
<evidence type="ECO:0000256" key="1">
    <source>
        <dbReference type="ARBA" id="ARBA00005234"/>
    </source>
</evidence>
<keyword evidence="7" id="KW-1185">Reference proteome</keyword>
<reference evidence="6" key="1">
    <citation type="journal article" date="2017" name="Nature">
        <title>The genome of Chenopodium quinoa.</title>
        <authorList>
            <person name="Jarvis D.E."/>
            <person name="Ho Y.S."/>
            <person name="Lightfoot D.J."/>
            <person name="Schmoeckel S.M."/>
            <person name="Li B."/>
            <person name="Borm T.J.A."/>
            <person name="Ohyanagi H."/>
            <person name="Mineta K."/>
            <person name="Michell C.T."/>
            <person name="Saber N."/>
            <person name="Kharbatia N.M."/>
            <person name="Rupper R.R."/>
            <person name="Sharp A.R."/>
            <person name="Dally N."/>
            <person name="Boughton B.A."/>
            <person name="Woo Y.H."/>
            <person name="Gao G."/>
            <person name="Schijlen E.G.W.M."/>
            <person name="Guo X."/>
            <person name="Momin A.A."/>
            <person name="Negrao S."/>
            <person name="Al-Babili S."/>
            <person name="Gehring C."/>
            <person name="Roessner U."/>
            <person name="Jung C."/>
            <person name="Murphy K."/>
            <person name="Arold S.T."/>
            <person name="Gojobori T."/>
            <person name="van der Linden C.G."/>
            <person name="van Loo E.N."/>
            <person name="Jellen E.N."/>
            <person name="Maughan P.J."/>
            <person name="Tester M."/>
        </authorList>
    </citation>
    <scope>NUCLEOTIDE SEQUENCE [LARGE SCALE GENOMIC DNA]</scope>
    <source>
        <strain evidence="6">cv. PI 614886</strain>
    </source>
</reference>
<proteinExistence type="inferred from homology"/>
<dbReference type="GO" id="GO:0008234">
    <property type="term" value="F:cysteine-type peptidase activity"/>
    <property type="evidence" value="ECO:0007669"/>
    <property type="project" value="InterPro"/>
</dbReference>
<dbReference type="Gramene" id="AUR62042631-RA">
    <property type="protein sequence ID" value="AUR62042631-RA:cds"/>
    <property type="gene ID" value="AUR62042631"/>
</dbReference>
<dbReference type="Gene3D" id="3.40.395.10">
    <property type="entry name" value="Adenoviral Proteinase, Chain A"/>
    <property type="match status" value="1"/>
</dbReference>
<dbReference type="PANTHER" id="PTHR34835">
    <property type="entry name" value="OS07G0283600 PROTEIN-RELATED"/>
    <property type="match status" value="1"/>
</dbReference>
<evidence type="ECO:0000313" key="6">
    <source>
        <dbReference type="EnsemblPlants" id="AUR62042631-RA:cds"/>
    </source>
</evidence>